<dbReference type="PANTHER" id="PTHR12391">
    <property type="entry name" value="ARP2/3 COMPLEX 21 KD SUBUNIT"/>
    <property type="match status" value="1"/>
</dbReference>
<dbReference type="GeneID" id="117569341"/>
<evidence type="ECO:0000256" key="5">
    <source>
        <dbReference type="ARBA" id="ARBA00023212"/>
    </source>
</evidence>
<evidence type="ECO:0000313" key="8">
    <source>
        <dbReference type="RefSeq" id="XP_034106365.1"/>
    </source>
</evidence>
<evidence type="ECO:0000256" key="3">
    <source>
        <dbReference type="ARBA" id="ARBA00022490"/>
    </source>
</evidence>
<evidence type="ECO:0000313" key="7">
    <source>
        <dbReference type="Proteomes" id="UP000515160"/>
    </source>
</evidence>
<evidence type="ECO:0000256" key="2">
    <source>
        <dbReference type="ARBA" id="ARBA00010856"/>
    </source>
</evidence>
<dbReference type="GO" id="GO:0003779">
    <property type="term" value="F:actin binding"/>
    <property type="evidence" value="ECO:0007669"/>
    <property type="project" value="UniProtKB-KW"/>
</dbReference>
<comment type="function">
    <text evidence="6">Functions as component of the Arp2/3 complex which is involved in regulation of actin polymerization and together with an activating nucleation-promoting factor (NPF) mediates the formation of branched actin networks.</text>
</comment>
<dbReference type="GO" id="GO:0030833">
    <property type="term" value="P:regulation of actin filament polymerization"/>
    <property type="evidence" value="ECO:0007669"/>
    <property type="project" value="InterPro"/>
</dbReference>
<organism evidence="7 8">
    <name type="scientific">Drosophila albomicans</name>
    <name type="common">Fruit fly</name>
    <dbReference type="NCBI Taxonomy" id="7291"/>
    <lineage>
        <taxon>Eukaryota</taxon>
        <taxon>Metazoa</taxon>
        <taxon>Ecdysozoa</taxon>
        <taxon>Arthropoda</taxon>
        <taxon>Hexapoda</taxon>
        <taxon>Insecta</taxon>
        <taxon>Pterygota</taxon>
        <taxon>Neoptera</taxon>
        <taxon>Endopterygota</taxon>
        <taxon>Diptera</taxon>
        <taxon>Brachycera</taxon>
        <taxon>Muscomorpha</taxon>
        <taxon>Ephydroidea</taxon>
        <taxon>Drosophilidae</taxon>
        <taxon>Drosophila</taxon>
    </lineage>
</organism>
<dbReference type="InterPro" id="IPR007204">
    <property type="entry name" value="ARPC3"/>
</dbReference>
<keyword evidence="7" id="KW-1185">Reference proteome</keyword>
<proteinExistence type="inferred from homology"/>
<keyword evidence="3 6" id="KW-0963">Cytoplasm</keyword>
<dbReference type="Gene3D" id="1.10.1760.10">
    <property type="entry name" value="Actin-related protein 2/3 complex subunit 3"/>
    <property type="match status" value="1"/>
</dbReference>
<dbReference type="Proteomes" id="UP000515160">
    <property type="component" value="Chromosome X"/>
</dbReference>
<dbReference type="OrthoDB" id="200404at2759"/>
<dbReference type="InterPro" id="IPR036753">
    <property type="entry name" value="ARPC3_sf"/>
</dbReference>
<keyword evidence="5 6" id="KW-0206">Cytoskeleton</keyword>
<dbReference type="CTD" id="32696"/>
<sequence length="178" mass="20518">MPAYHSEIEEFQRKVGNMAILPLRTKVRGPAPSVNTDNDIIDDSLNYFKANVFFRTYEVKSEVDRVLIYITLYITECLKRLERCPNKEQGKQDLYSLAIAKFSLPGDAGFPLNSVYAKPDNADLMREYLLQLRQETGLRLLEKVFNTDDGKPNKWWICFAKKRFMNKSLSGPGGVHFD</sequence>
<comment type="similarity">
    <text evidence="2 6">Belongs to the ARPC3 family.</text>
</comment>
<dbReference type="GO" id="GO:0034314">
    <property type="term" value="P:Arp2/3 complex-mediated actin nucleation"/>
    <property type="evidence" value="ECO:0007669"/>
    <property type="project" value="UniProtKB-UniRule"/>
</dbReference>
<comment type="subunit">
    <text evidence="6">Component of the Arp2/3 complex.</text>
</comment>
<keyword evidence="4 6" id="KW-0009">Actin-binding</keyword>
<evidence type="ECO:0000256" key="6">
    <source>
        <dbReference type="PIRNR" id="PIRNR016315"/>
    </source>
</evidence>
<dbReference type="RefSeq" id="XP_034106365.1">
    <property type="nucleotide sequence ID" value="XM_034250474.2"/>
</dbReference>
<protein>
    <recommendedName>
        <fullName evidence="6">Actin-related protein 2/3 complex subunit 3</fullName>
    </recommendedName>
</protein>
<accession>A0A6P8X535</accession>
<gene>
    <name evidence="8" type="primary">LOC117569341</name>
</gene>
<evidence type="ECO:0000256" key="1">
    <source>
        <dbReference type="ARBA" id="ARBA00004245"/>
    </source>
</evidence>
<comment type="subcellular location">
    <subcellularLocation>
        <location evidence="1 6">Cytoplasm</location>
        <location evidence="1 6">Cytoskeleton</location>
    </subcellularLocation>
</comment>
<dbReference type="PIRSF" id="PIRSF016315">
    <property type="entry name" value="ARP2/3_P21-Arc"/>
    <property type="match status" value="1"/>
</dbReference>
<reference evidence="8" key="1">
    <citation type="submission" date="2025-08" db="UniProtKB">
        <authorList>
            <consortium name="RefSeq"/>
        </authorList>
    </citation>
    <scope>IDENTIFICATION</scope>
    <source>
        <strain evidence="8">15112-1751.03</strain>
        <tissue evidence="8">Whole Adult</tissue>
    </source>
</reference>
<dbReference type="SUPFAM" id="SSF69060">
    <property type="entry name" value="Arp2/3 complex 21 kDa subunit ARPC3"/>
    <property type="match status" value="1"/>
</dbReference>
<dbReference type="GO" id="GO:0005885">
    <property type="term" value="C:Arp2/3 protein complex"/>
    <property type="evidence" value="ECO:0007669"/>
    <property type="project" value="UniProtKB-UniRule"/>
</dbReference>
<dbReference type="Pfam" id="PF04062">
    <property type="entry name" value="P21-Arc"/>
    <property type="match status" value="1"/>
</dbReference>
<evidence type="ECO:0000256" key="4">
    <source>
        <dbReference type="ARBA" id="ARBA00023203"/>
    </source>
</evidence>
<dbReference type="AlphaFoldDB" id="A0A6P8X535"/>
<name>A0A6P8X535_DROAB</name>